<accession>A0A0U1HX68</accession>
<evidence type="ECO:0000313" key="3">
    <source>
        <dbReference type="Proteomes" id="UP000042054"/>
    </source>
</evidence>
<dbReference type="RefSeq" id="WP_156198774.1">
    <property type="nucleotide sequence ID" value="NZ_CTKE01000023.1"/>
</dbReference>
<gene>
    <name evidence="2" type="ORF">ERS008555_03609</name>
</gene>
<feature type="compositionally biased region" description="Polar residues" evidence="1">
    <location>
        <begin position="40"/>
        <end position="50"/>
    </location>
</feature>
<sequence>MLDEKPRIKSKTENTAAIPKAKAYPKSLALQQGRKRTSPDELTQVSDSGA</sequence>
<name>A0A0U1HX68_YERRO</name>
<dbReference type="Proteomes" id="UP000042054">
    <property type="component" value="Unassembled WGS sequence"/>
</dbReference>
<organism evidence="2 3">
    <name type="scientific">Yersinia rohdei</name>
    <dbReference type="NCBI Taxonomy" id="29485"/>
    <lineage>
        <taxon>Bacteria</taxon>
        <taxon>Pseudomonadati</taxon>
        <taxon>Pseudomonadota</taxon>
        <taxon>Gammaproteobacteria</taxon>
        <taxon>Enterobacterales</taxon>
        <taxon>Yersiniaceae</taxon>
        <taxon>Yersinia</taxon>
    </lineage>
</organism>
<feature type="compositionally biased region" description="Basic and acidic residues" evidence="1">
    <location>
        <begin position="1"/>
        <end position="12"/>
    </location>
</feature>
<dbReference type="EMBL" id="CTKE01000023">
    <property type="protein sequence ID" value="CQI96347.1"/>
    <property type="molecule type" value="Genomic_DNA"/>
</dbReference>
<evidence type="ECO:0000256" key="1">
    <source>
        <dbReference type="SAM" id="MobiDB-lite"/>
    </source>
</evidence>
<evidence type="ECO:0000313" key="2">
    <source>
        <dbReference type="EMBL" id="CQI96347.1"/>
    </source>
</evidence>
<protein>
    <submittedName>
        <fullName evidence="2">Uncharacterized protein</fullName>
    </submittedName>
</protein>
<feature type="region of interest" description="Disordered" evidence="1">
    <location>
        <begin position="1"/>
        <end position="50"/>
    </location>
</feature>
<reference evidence="2 3" key="1">
    <citation type="submission" date="2015-03" db="EMBL/GenBank/DDBJ databases">
        <authorList>
            <person name="Murphy D."/>
        </authorList>
    </citation>
    <scope>NUCLEOTIDE SEQUENCE [LARGE SCALE GENOMIC DNA]</scope>
    <source>
        <strain evidence="2 3">68/02</strain>
    </source>
</reference>
<proteinExistence type="predicted"/>
<dbReference type="AlphaFoldDB" id="A0A0U1HX68"/>